<reference evidence="1" key="1">
    <citation type="submission" date="2021-03" db="EMBL/GenBank/DDBJ databases">
        <title>Draft genome sequence of rust myrtle Austropuccinia psidii MF-1, a brazilian biotype.</title>
        <authorList>
            <person name="Quecine M.C."/>
            <person name="Pachon D.M.R."/>
            <person name="Bonatelli M.L."/>
            <person name="Correr F.H."/>
            <person name="Franceschini L.M."/>
            <person name="Leite T.F."/>
            <person name="Margarido G.R.A."/>
            <person name="Almeida C.A."/>
            <person name="Ferrarezi J.A."/>
            <person name="Labate C.A."/>
        </authorList>
    </citation>
    <scope>NUCLEOTIDE SEQUENCE</scope>
    <source>
        <strain evidence="1">MF-1</strain>
    </source>
</reference>
<dbReference type="AlphaFoldDB" id="A0A9Q3BC33"/>
<evidence type="ECO:0000313" key="2">
    <source>
        <dbReference type="Proteomes" id="UP000765509"/>
    </source>
</evidence>
<dbReference type="EMBL" id="AVOT02000306">
    <property type="protein sequence ID" value="MBW0462225.1"/>
    <property type="molecule type" value="Genomic_DNA"/>
</dbReference>
<organism evidence="1 2">
    <name type="scientific">Austropuccinia psidii MF-1</name>
    <dbReference type="NCBI Taxonomy" id="1389203"/>
    <lineage>
        <taxon>Eukaryota</taxon>
        <taxon>Fungi</taxon>
        <taxon>Dikarya</taxon>
        <taxon>Basidiomycota</taxon>
        <taxon>Pucciniomycotina</taxon>
        <taxon>Pucciniomycetes</taxon>
        <taxon>Pucciniales</taxon>
        <taxon>Sphaerophragmiaceae</taxon>
        <taxon>Austropuccinia</taxon>
    </lineage>
</organism>
<name>A0A9Q3BC33_9BASI</name>
<keyword evidence="2" id="KW-1185">Reference proteome</keyword>
<gene>
    <name evidence="1" type="ORF">O181_001940</name>
</gene>
<sequence length="82" mass="9286">MSFNFTSLPSSLKFKIEPPALTDSENSSDDVMVRTKPESAHHQIDLKDVEALIPPLDFMVRTGPNIEHHEVTKTPKNNERKT</sequence>
<proteinExistence type="predicted"/>
<comment type="caution">
    <text evidence="1">The sequence shown here is derived from an EMBL/GenBank/DDBJ whole genome shotgun (WGS) entry which is preliminary data.</text>
</comment>
<evidence type="ECO:0000313" key="1">
    <source>
        <dbReference type="EMBL" id="MBW0462225.1"/>
    </source>
</evidence>
<accession>A0A9Q3BC33</accession>
<protein>
    <submittedName>
        <fullName evidence="1">Uncharacterized protein</fullName>
    </submittedName>
</protein>
<dbReference type="Proteomes" id="UP000765509">
    <property type="component" value="Unassembled WGS sequence"/>
</dbReference>